<proteinExistence type="inferred from homology"/>
<organism evidence="11 12">
    <name type="scientific">Stentor coeruleus</name>
    <dbReference type="NCBI Taxonomy" id="5963"/>
    <lineage>
        <taxon>Eukaryota</taxon>
        <taxon>Sar</taxon>
        <taxon>Alveolata</taxon>
        <taxon>Ciliophora</taxon>
        <taxon>Postciliodesmatophora</taxon>
        <taxon>Heterotrichea</taxon>
        <taxon>Heterotrichida</taxon>
        <taxon>Stentoridae</taxon>
        <taxon>Stentor</taxon>
    </lineage>
</organism>
<dbReference type="Pfam" id="PF04096">
    <property type="entry name" value="Nucleoporin2"/>
    <property type="match status" value="1"/>
</dbReference>
<dbReference type="InterPro" id="IPR036903">
    <property type="entry name" value="Nup98_auto-Pept-S59_dom_sf"/>
</dbReference>
<dbReference type="OrthoDB" id="3797628at2759"/>
<dbReference type="GO" id="GO:0008139">
    <property type="term" value="F:nuclear localization sequence binding"/>
    <property type="evidence" value="ECO:0007669"/>
    <property type="project" value="TreeGrafter"/>
</dbReference>
<keyword evidence="6" id="KW-0653">Protein transport</keyword>
<keyword evidence="7" id="KW-0811">Translocation</keyword>
<keyword evidence="4" id="KW-0068">Autocatalytic cleavage</keyword>
<protein>
    <recommendedName>
        <fullName evidence="10">Peptidase S59 domain-containing protein</fullName>
    </recommendedName>
</protein>
<evidence type="ECO:0000256" key="9">
    <source>
        <dbReference type="ARBA" id="ARBA00023242"/>
    </source>
</evidence>
<accession>A0A1R2CAH7</accession>
<evidence type="ECO:0000256" key="3">
    <source>
        <dbReference type="ARBA" id="ARBA00022448"/>
    </source>
</evidence>
<dbReference type="AlphaFoldDB" id="A0A1R2CAH7"/>
<evidence type="ECO:0000256" key="5">
    <source>
        <dbReference type="ARBA" id="ARBA00022816"/>
    </source>
</evidence>
<dbReference type="EMBL" id="MPUH01000219">
    <property type="protein sequence ID" value="OMJ86014.1"/>
    <property type="molecule type" value="Genomic_DNA"/>
</dbReference>
<dbReference type="PANTHER" id="PTHR23198:SF6">
    <property type="entry name" value="NUCLEAR PORE COMPLEX PROTEIN NUP98-NUP96"/>
    <property type="match status" value="1"/>
</dbReference>
<evidence type="ECO:0000313" key="12">
    <source>
        <dbReference type="Proteomes" id="UP000187209"/>
    </source>
</evidence>
<evidence type="ECO:0000256" key="4">
    <source>
        <dbReference type="ARBA" id="ARBA00022813"/>
    </source>
</evidence>
<sequence length="786" mass="90514">MSNCSILALPGYETIPSNTELQTWNIDQLKSVNFSIMNQFGRIDFLEKVDLSSIVLHKVVEIFSNSVEVYKNESPPIGTGLNVRSKVTLYNVGKCFSHQQLTKSPLFEKVKFQSYSEKTGQLIFEVPHFTRYTFALSESESEEQQQLEVPMDLFLEVDEDSMIQKRPREDYQGQEMQMEDEIKPLNLASGFKFSISPQGKMFLPAIDGSLISYSLDFDNTPMVSGLKIQMDGIKQSIESKARGVENDEACINMLEEVVYRLARNYSGMETNTEFSSEAMMWSLFCVIFGNPNINMANLLDTPTLEPLDTENVTEINLKRKKALVSWLCFWGCDSTKTKDAGKTILYNILNGKILEAIKCAEDNNFAFLATLLSLSSTNNTREKIGKQLALWKKNKIFDTFPESIAVIYEILAGNIDSAQAQNWWEKLILLITFKYGKNVGFNEIFIDFQRKYLGDEWAVSKYKEGYLDVCYNLMRFFVNPSSLSCDMFNPFTFQEHFSLGTCWLLYYCIFTFSRFSKFKMFISPSADKIFKALNMLSLSFAEELINDDKWDLAVYVMRFHPDSENIIREVINRNIHLDSSGYNIEEYVDIPNSWYDEARALFQKSIFQFKSSFNRFIECGIYYKSYELLMNEIGPDLIIQYVGSELYTKLYVEVLEKLIEHCEEIPAWLLGGDVYVKYCDLASVFDGRSKFTNIEEIQGYFNTIKLVFKGIGDLPKASLKQRIAIGIMEGSLNSWKLILLKARDLIHNTGDLDFCEPCLYAQNEDLLRFTENLAYKFIRNISLTSS</sequence>
<name>A0A1R2CAH7_9CILI</name>
<dbReference type="GO" id="GO:0044614">
    <property type="term" value="C:nuclear pore cytoplasmic filaments"/>
    <property type="evidence" value="ECO:0007669"/>
    <property type="project" value="TreeGrafter"/>
</dbReference>
<keyword evidence="12" id="KW-1185">Reference proteome</keyword>
<comment type="similarity">
    <text evidence="2">Belongs to the nucleoporin GLFG family.</text>
</comment>
<dbReference type="GO" id="GO:0006405">
    <property type="term" value="P:RNA export from nucleus"/>
    <property type="evidence" value="ECO:0007669"/>
    <property type="project" value="TreeGrafter"/>
</dbReference>
<evidence type="ECO:0000313" key="11">
    <source>
        <dbReference type="EMBL" id="OMJ86014.1"/>
    </source>
</evidence>
<keyword evidence="3" id="KW-0813">Transport</keyword>
<keyword evidence="8" id="KW-0906">Nuclear pore complex</keyword>
<dbReference type="Proteomes" id="UP000187209">
    <property type="component" value="Unassembled WGS sequence"/>
</dbReference>
<dbReference type="PANTHER" id="PTHR23198">
    <property type="entry name" value="NUCLEOPORIN"/>
    <property type="match status" value="1"/>
</dbReference>
<feature type="domain" description="Peptidase S59" evidence="10">
    <location>
        <begin position="9"/>
        <end position="129"/>
    </location>
</feature>
<keyword evidence="5" id="KW-0509">mRNA transport</keyword>
<dbReference type="SUPFAM" id="SSF82215">
    <property type="entry name" value="C-terminal autoproteolytic domain of nucleoporin nup98"/>
    <property type="match status" value="1"/>
</dbReference>
<reference evidence="11 12" key="1">
    <citation type="submission" date="2016-11" db="EMBL/GenBank/DDBJ databases">
        <title>The macronuclear genome of Stentor coeruleus: a giant cell with tiny introns.</title>
        <authorList>
            <person name="Slabodnick M."/>
            <person name="Ruby J.G."/>
            <person name="Reiff S.B."/>
            <person name="Swart E.C."/>
            <person name="Gosai S."/>
            <person name="Prabakaran S."/>
            <person name="Witkowska E."/>
            <person name="Larue G.E."/>
            <person name="Fisher S."/>
            <person name="Freeman R.M."/>
            <person name="Gunawardena J."/>
            <person name="Chu W."/>
            <person name="Stover N.A."/>
            <person name="Gregory B.D."/>
            <person name="Nowacki M."/>
            <person name="Derisi J."/>
            <person name="Roy S.W."/>
            <person name="Marshall W.F."/>
            <person name="Sood P."/>
        </authorList>
    </citation>
    <scope>NUCLEOTIDE SEQUENCE [LARGE SCALE GENOMIC DNA]</scope>
    <source>
        <strain evidence="11">WM001</strain>
    </source>
</reference>
<dbReference type="GO" id="GO:0017056">
    <property type="term" value="F:structural constituent of nuclear pore"/>
    <property type="evidence" value="ECO:0007669"/>
    <property type="project" value="InterPro"/>
</dbReference>
<evidence type="ECO:0000256" key="8">
    <source>
        <dbReference type="ARBA" id="ARBA00023132"/>
    </source>
</evidence>
<dbReference type="Gene3D" id="1.25.40.690">
    <property type="match status" value="1"/>
</dbReference>
<keyword evidence="9" id="KW-0539">Nucleus</keyword>
<dbReference type="GO" id="GO:0000973">
    <property type="term" value="P:post-transcriptional tethering of RNA polymerase II gene DNA at nuclear periphery"/>
    <property type="evidence" value="ECO:0007669"/>
    <property type="project" value="TreeGrafter"/>
</dbReference>
<evidence type="ECO:0000256" key="1">
    <source>
        <dbReference type="ARBA" id="ARBA00004567"/>
    </source>
</evidence>
<dbReference type="PROSITE" id="PS51434">
    <property type="entry name" value="NUP_C"/>
    <property type="match status" value="1"/>
</dbReference>
<dbReference type="GO" id="GO:0034398">
    <property type="term" value="P:telomere tethering at nuclear periphery"/>
    <property type="evidence" value="ECO:0007669"/>
    <property type="project" value="TreeGrafter"/>
</dbReference>
<evidence type="ECO:0000259" key="10">
    <source>
        <dbReference type="PROSITE" id="PS51434"/>
    </source>
</evidence>
<dbReference type="InterPro" id="IPR037665">
    <property type="entry name" value="Nucleoporin_S59-like"/>
</dbReference>
<dbReference type="Pfam" id="PF12110">
    <property type="entry name" value="Nup96"/>
    <property type="match status" value="1"/>
</dbReference>
<evidence type="ECO:0000256" key="7">
    <source>
        <dbReference type="ARBA" id="ARBA00023010"/>
    </source>
</evidence>
<dbReference type="GO" id="GO:0006606">
    <property type="term" value="P:protein import into nucleus"/>
    <property type="evidence" value="ECO:0007669"/>
    <property type="project" value="TreeGrafter"/>
</dbReference>
<evidence type="ECO:0000256" key="2">
    <source>
        <dbReference type="ARBA" id="ARBA00008926"/>
    </source>
</evidence>
<dbReference type="Gene3D" id="3.30.1610.10">
    <property type="entry name" value="Peptidase S59, nucleoporin"/>
    <property type="match status" value="1"/>
</dbReference>
<comment type="caution">
    <text evidence="11">The sequence shown here is derived from an EMBL/GenBank/DDBJ whole genome shotgun (WGS) entry which is preliminary data.</text>
</comment>
<gene>
    <name evidence="11" type="ORF">SteCoe_12583</name>
</gene>
<dbReference type="InterPro" id="IPR021967">
    <property type="entry name" value="Nup98_C"/>
</dbReference>
<evidence type="ECO:0000256" key="6">
    <source>
        <dbReference type="ARBA" id="ARBA00022927"/>
    </source>
</evidence>
<comment type="subcellular location">
    <subcellularLocation>
        <location evidence="1">Nucleus</location>
        <location evidence="1">Nuclear pore complex</location>
    </subcellularLocation>
</comment>
<dbReference type="InterPro" id="IPR007230">
    <property type="entry name" value="Nup98_auto-Pept-S59_dom"/>
</dbReference>
<dbReference type="GO" id="GO:0003723">
    <property type="term" value="F:RNA binding"/>
    <property type="evidence" value="ECO:0007669"/>
    <property type="project" value="TreeGrafter"/>
</dbReference>
<dbReference type="GO" id="GO:0051028">
    <property type="term" value="P:mRNA transport"/>
    <property type="evidence" value="ECO:0007669"/>
    <property type="project" value="UniProtKB-KW"/>
</dbReference>